<proteinExistence type="predicted"/>
<keyword evidence="6" id="KW-1185">Reference proteome</keyword>
<keyword evidence="3" id="KW-0418">Kinase</keyword>
<dbReference type="AlphaFoldDB" id="A0A540MWE5"/>
<dbReference type="EMBL" id="VIEB01000161">
    <property type="protein sequence ID" value="TQE03111.1"/>
    <property type="molecule type" value="Genomic_DNA"/>
</dbReference>
<dbReference type="Proteomes" id="UP000315295">
    <property type="component" value="Unassembled WGS sequence"/>
</dbReference>
<protein>
    <recommendedName>
        <fullName evidence="7">Serine-threonine/tyrosine-protein kinase catalytic domain-containing protein</fullName>
    </recommendedName>
</protein>
<evidence type="ECO:0000256" key="4">
    <source>
        <dbReference type="ARBA" id="ARBA00022840"/>
    </source>
</evidence>
<keyword evidence="1" id="KW-0808">Transferase</keyword>
<evidence type="ECO:0000256" key="3">
    <source>
        <dbReference type="ARBA" id="ARBA00022777"/>
    </source>
</evidence>
<accession>A0A540MWE5</accession>
<name>A0A540MWE5_MALBA</name>
<gene>
    <name evidence="5" type="ORF">C1H46_011282</name>
</gene>
<dbReference type="STRING" id="106549.A0A540MWE5"/>
<evidence type="ECO:0000313" key="5">
    <source>
        <dbReference type="EMBL" id="TQE03111.1"/>
    </source>
</evidence>
<keyword evidence="2" id="KW-0547">Nucleotide-binding</keyword>
<keyword evidence="4" id="KW-0067">ATP-binding</keyword>
<dbReference type="InterPro" id="IPR011009">
    <property type="entry name" value="Kinase-like_dom_sf"/>
</dbReference>
<evidence type="ECO:0000256" key="2">
    <source>
        <dbReference type="ARBA" id="ARBA00022741"/>
    </source>
</evidence>
<organism evidence="5 6">
    <name type="scientific">Malus baccata</name>
    <name type="common">Siberian crab apple</name>
    <name type="synonym">Pyrus baccata</name>
    <dbReference type="NCBI Taxonomy" id="106549"/>
    <lineage>
        <taxon>Eukaryota</taxon>
        <taxon>Viridiplantae</taxon>
        <taxon>Streptophyta</taxon>
        <taxon>Embryophyta</taxon>
        <taxon>Tracheophyta</taxon>
        <taxon>Spermatophyta</taxon>
        <taxon>Magnoliopsida</taxon>
        <taxon>eudicotyledons</taxon>
        <taxon>Gunneridae</taxon>
        <taxon>Pentapetalae</taxon>
        <taxon>rosids</taxon>
        <taxon>fabids</taxon>
        <taxon>Rosales</taxon>
        <taxon>Rosaceae</taxon>
        <taxon>Amygdaloideae</taxon>
        <taxon>Maleae</taxon>
        <taxon>Malus</taxon>
    </lineage>
</organism>
<evidence type="ECO:0008006" key="7">
    <source>
        <dbReference type="Google" id="ProtNLM"/>
    </source>
</evidence>
<dbReference type="Gene3D" id="1.10.510.10">
    <property type="entry name" value="Transferase(Phosphotransferase) domain 1"/>
    <property type="match status" value="1"/>
</dbReference>
<comment type="caution">
    <text evidence="5">The sequence shown here is derived from an EMBL/GenBank/DDBJ whole genome shotgun (WGS) entry which is preliminary data.</text>
</comment>
<dbReference type="PANTHER" id="PTHR47973">
    <property type="entry name" value="CYSTEINE-RICH RECEPTOR-LIKE PROTEIN KINASE 3"/>
    <property type="match status" value="1"/>
</dbReference>
<dbReference type="GO" id="GO:0016301">
    <property type="term" value="F:kinase activity"/>
    <property type="evidence" value="ECO:0007669"/>
    <property type="project" value="UniProtKB-KW"/>
</dbReference>
<evidence type="ECO:0000313" key="6">
    <source>
        <dbReference type="Proteomes" id="UP000315295"/>
    </source>
</evidence>
<evidence type="ECO:0000256" key="1">
    <source>
        <dbReference type="ARBA" id="ARBA00022679"/>
    </source>
</evidence>
<dbReference type="SUPFAM" id="SSF56112">
    <property type="entry name" value="Protein kinase-like (PK-like)"/>
    <property type="match status" value="2"/>
</dbReference>
<dbReference type="GO" id="GO:0005524">
    <property type="term" value="F:ATP binding"/>
    <property type="evidence" value="ECO:0007669"/>
    <property type="project" value="UniProtKB-KW"/>
</dbReference>
<reference evidence="5 6" key="1">
    <citation type="journal article" date="2019" name="G3 (Bethesda)">
        <title>Sequencing of a Wild Apple (Malus baccata) Genome Unravels the Differences Between Cultivated and Wild Apple Species Regarding Disease Resistance and Cold Tolerance.</title>
        <authorList>
            <person name="Chen X."/>
        </authorList>
    </citation>
    <scope>NUCLEOTIDE SEQUENCE [LARGE SCALE GENOMIC DNA]</scope>
    <source>
        <strain evidence="6">cv. Shandingzi</strain>
        <tissue evidence="5">Leaves</tissue>
    </source>
</reference>
<sequence length="199" mass="22038">MVGIVVGGVLITLLIFGVHWKRGLLGQQKTLEDDLKGVDLQTGKFTFNQLKDATSNFNIANNIGEGGFGSVYKEIVSGRNNTTYRKKKESFYLLDWARLLKEQGNLMDLVDPRLESDFNKEEMTVAINVALLCCNVTSTARPTMSSIVSMLEGKVVVQELVSDPNAESIEIDAMRKHFQSSFGRGMGEKQIETESIEGP</sequence>
<dbReference type="InterPro" id="IPR052059">
    <property type="entry name" value="CR_Ser/Thr_kinase"/>
</dbReference>